<keyword evidence="5 14" id="KW-0547">Nucleotide-binding</keyword>
<dbReference type="GO" id="GO:0030332">
    <property type="term" value="F:cyclin binding"/>
    <property type="evidence" value="ECO:0007669"/>
    <property type="project" value="TreeGrafter"/>
</dbReference>
<dbReference type="FunFam" id="1.10.510.10:FF:000611">
    <property type="entry name" value="CMGC family protein kinase"/>
    <property type="match status" value="1"/>
</dbReference>
<dbReference type="EC" id="2.7.11.22" evidence="2"/>
<dbReference type="eggNOG" id="KOG0594">
    <property type="taxonomic scope" value="Eukaryota"/>
</dbReference>
<dbReference type="InterPro" id="IPR017441">
    <property type="entry name" value="Protein_kinase_ATP_BS"/>
</dbReference>
<evidence type="ECO:0000256" key="12">
    <source>
        <dbReference type="ARBA" id="ARBA00047811"/>
    </source>
</evidence>
<dbReference type="GO" id="GO:0004693">
    <property type="term" value="F:cyclin-dependent protein serine/threonine kinase activity"/>
    <property type="evidence" value="ECO:0007669"/>
    <property type="project" value="UniProtKB-EC"/>
</dbReference>
<evidence type="ECO:0000256" key="11">
    <source>
        <dbReference type="ARBA" id="ARBA00042858"/>
    </source>
</evidence>
<dbReference type="GO" id="GO:0010468">
    <property type="term" value="P:regulation of gene expression"/>
    <property type="evidence" value="ECO:0007669"/>
    <property type="project" value="TreeGrafter"/>
</dbReference>
<evidence type="ECO:0000313" key="18">
    <source>
        <dbReference type="Proteomes" id="UP000009168"/>
    </source>
</evidence>
<name>Q231R0_TETTS</name>
<keyword evidence="18" id="KW-1185">Reference proteome</keyword>
<feature type="domain" description="Protein kinase" evidence="16">
    <location>
        <begin position="29"/>
        <end position="312"/>
    </location>
</feature>
<dbReference type="FunFam" id="3.30.200.20:FF:000375">
    <property type="entry name" value="Cell division related protein kinase 2"/>
    <property type="match status" value="1"/>
</dbReference>
<dbReference type="OrthoDB" id="282996at2759"/>
<dbReference type="PANTHER" id="PTHR24056">
    <property type="entry name" value="CELL DIVISION PROTEIN KINASE"/>
    <property type="match status" value="1"/>
</dbReference>
<dbReference type="GeneID" id="7842010"/>
<evidence type="ECO:0000256" key="2">
    <source>
        <dbReference type="ARBA" id="ARBA00012425"/>
    </source>
</evidence>
<dbReference type="KEGG" id="tet:TTHERM_00784290"/>
<reference evidence="18" key="1">
    <citation type="journal article" date="2006" name="PLoS Biol.">
        <title>Macronuclear genome sequence of the ciliate Tetrahymena thermophila, a model eukaryote.</title>
        <authorList>
            <person name="Eisen J.A."/>
            <person name="Coyne R.S."/>
            <person name="Wu M."/>
            <person name="Wu D."/>
            <person name="Thiagarajan M."/>
            <person name="Wortman J.R."/>
            <person name="Badger J.H."/>
            <person name="Ren Q."/>
            <person name="Amedeo P."/>
            <person name="Jones K.M."/>
            <person name="Tallon L.J."/>
            <person name="Delcher A.L."/>
            <person name="Salzberg S.L."/>
            <person name="Silva J.C."/>
            <person name="Haas B.J."/>
            <person name="Majoros W.H."/>
            <person name="Farzad M."/>
            <person name="Carlton J.M."/>
            <person name="Smith R.K. Jr."/>
            <person name="Garg J."/>
            <person name="Pearlman R.E."/>
            <person name="Karrer K.M."/>
            <person name="Sun L."/>
            <person name="Manning G."/>
            <person name="Elde N.C."/>
            <person name="Turkewitz A.P."/>
            <person name="Asai D.J."/>
            <person name="Wilkes D.E."/>
            <person name="Wang Y."/>
            <person name="Cai H."/>
            <person name="Collins K."/>
            <person name="Stewart B.A."/>
            <person name="Lee S.R."/>
            <person name="Wilamowska K."/>
            <person name="Weinberg Z."/>
            <person name="Ruzzo W.L."/>
            <person name="Wloga D."/>
            <person name="Gaertig J."/>
            <person name="Frankel J."/>
            <person name="Tsao C.-C."/>
            <person name="Gorovsky M.A."/>
            <person name="Keeling P.J."/>
            <person name="Waller R.F."/>
            <person name="Patron N.J."/>
            <person name="Cherry J.M."/>
            <person name="Stover N.A."/>
            <person name="Krieger C.J."/>
            <person name="del Toro C."/>
            <person name="Ryder H.F."/>
            <person name="Williamson S.C."/>
            <person name="Barbeau R.A."/>
            <person name="Hamilton E.P."/>
            <person name="Orias E."/>
        </authorList>
    </citation>
    <scope>NUCLEOTIDE SEQUENCE [LARGE SCALE GENOMIC DNA]</scope>
    <source>
        <strain evidence="18">SB210</strain>
    </source>
</reference>
<evidence type="ECO:0000256" key="9">
    <source>
        <dbReference type="ARBA" id="ARBA00039612"/>
    </source>
</evidence>
<dbReference type="GO" id="GO:0000307">
    <property type="term" value="C:cyclin-dependent protein kinase holoenzyme complex"/>
    <property type="evidence" value="ECO:0007669"/>
    <property type="project" value="TreeGrafter"/>
</dbReference>
<evidence type="ECO:0000256" key="6">
    <source>
        <dbReference type="ARBA" id="ARBA00022777"/>
    </source>
</evidence>
<evidence type="ECO:0000256" key="14">
    <source>
        <dbReference type="PROSITE-ProRule" id="PRU10141"/>
    </source>
</evidence>
<keyword evidence="7 14" id="KW-0067">ATP-binding</keyword>
<protein>
    <recommendedName>
        <fullName evidence="9">Cyclin-dependent kinase 2 homolog</fullName>
        <ecNumber evidence="2">2.7.11.22</ecNumber>
    </recommendedName>
    <alternativeName>
        <fullName evidence="10">Cell division control protein 2 homolog</fullName>
    </alternativeName>
    <alternativeName>
        <fullName evidence="11">cdc2-related kinase 2</fullName>
    </alternativeName>
</protein>
<dbReference type="Gene3D" id="3.30.200.20">
    <property type="entry name" value="Phosphorylase Kinase, domain 1"/>
    <property type="match status" value="1"/>
</dbReference>
<accession>Q231R0</accession>
<dbReference type="Gene3D" id="1.10.510.10">
    <property type="entry name" value="Transferase(Phosphotransferase) domain 1"/>
    <property type="match status" value="1"/>
</dbReference>
<evidence type="ECO:0000256" key="13">
    <source>
        <dbReference type="ARBA" id="ARBA00048367"/>
    </source>
</evidence>
<dbReference type="GO" id="GO:0007165">
    <property type="term" value="P:signal transduction"/>
    <property type="evidence" value="ECO:0007669"/>
    <property type="project" value="TreeGrafter"/>
</dbReference>
<comment type="catalytic activity">
    <reaction evidence="12">
        <text>L-threonyl-[protein] + ATP = O-phospho-L-threonyl-[protein] + ADP + H(+)</text>
        <dbReference type="Rhea" id="RHEA:46608"/>
        <dbReference type="Rhea" id="RHEA-COMP:11060"/>
        <dbReference type="Rhea" id="RHEA-COMP:11605"/>
        <dbReference type="ChEBI" id="CHEBI:15378"/>
        <dbReference type="ChEBI" id="CHEBI:30013"/>
        <dbReference type="ChEBI" id="CHEBI:30616"/>
        <dbReference type="ChEBI" id="CHEBI:61977"/>
        <dbReference type="ChEBI" id="CHEBI:456216"/>
        <dbReference type="EC" id="2.7.11.22"/>
    </reaction>
</comment>
<dbReference type="PROSITE" id="PS50011">
    <property type="entry name" value="PROTEIN_KINASE_DOM"/>
    <property type="match status" value="1"/>
</dbReference>
<evidence type="ECO:0000256" key="15">
    <source>
        <dbReference type="RuleBase" id="RU000304"/>
    </source>
</evidence>
<comment type="catalytic activity">
    <reaction evidence="13">
        <text>L-seryl-[protein] + ATP = O-phospho-L-seryl-[protein] + ADP + H(+)</text>
        <dbReference type="Rhea" id="RHEA:17989"/>
        <dbReference type="Rhea" id="RHEA-COMP:9863"/>
        <dbReference type="Rhea" id="RHEA-COMP:11604"/>
        <dbReference type="ChEBI" id="CHEBI:15378"/>
        <dbReference type="ChEBI" id="CHEBI:29999"/>
        <dbReference type="ChEBI" id="CHEBI:30616"/>
        <dbReference type="ChEBI" id="CHEBI:83421"/>
        <dbReference type="ChEBI" id="CHEBI:456216"/>
        <dbReference type="EC" id="2.7.11.22"/>
    </reaction>
</comment>
<comment type="subunit">
    <text evidence="8">May form a complex composed of at least the catalytic subunit CRK2 and a cyclin.</text>
</comment>
<dbReference type="GO" id="GO:0005634">
    <property type="term" value="C:nucleus"/>
    <property type="evidence" value="ECO:0007669"/>
    <property type="project" value="TreeGrafter"/>
</dbReference>
<comment type="similarity">
    <text evidence="1">Belongs to the protein kinase superfamily. CMGC Ser/Thr protein kinase family. CDC2/CDKX subfamily.</text>
</comment>
<evidence type="ECO:0000256" key="5">
    <source>
        <dbReference type="ARBA" id="ARBA00022741"/>
    </source>
</evidence>
<keyword evidence="4" id="KW-0808">Transferase</keyword>
<dbReference type="CDD" id="cd07829">
    <property type="entry name" value="STKc_CDK_like"/>
    <property type="match status" value="1"/>
</dbReference>
<proteinExistence type="inferred from homology"/>
<evidence type="ECO:0000256" key="3">
    <source>
        <dbReference type="ARBA" id="ARBA00022527"/>
    </source>
</evidence>
<gene>
    <name evidence="17" type="ORF">TTHERM_00784290</name>
</gene>
<feature type="binding site" evidence="14">
    <location>
        <position position="59"/>
    </location>
    <ligand>
        <name>ATP</name>
        <dbReference type="ChEBI" id="CHEBI:30616"/>
    </ligand>
</feature>
<evidence type="ECO:0000256" key="8">
    <source>
        <dbReference type="ARBA" id="ARBA00038543"/>
    </source>
</evidence>
<evidence type="ECO:0000259" key="16">
    <source>
        <dbReference type="PROSITE" id="PS50011"/>
    </source>
</evidence>
<dbReference type="InterPro" id="IPR000719">
    <property type="entry name" value="Prot_kinase_dom"/>
</dbReference>
<dbReference type="GO" id="GO:0005737">
    <property type="term" value="C:cytoplasm"/>
    <property type="evidence" value="ECO:0007669"/>
    <property type="project" value="TreeGrafter"/>
</dbReference>
<evidence type="ECO:0000256" key="10">
    <source>
        <dbReference type="ARBA" id="ARBA00041902"/>
    </source>
</evidence>
<evidence type="ECO:0000256" key="1">
    <source>
        <dbReference type="ARBA" id="ARBA00006485"/>
    </source>
</evidence>
<dbReference type="InParanoid" id="Q231R0"/>
<evidence type="ECO:0000256" key="4">
    <source>
        <dbReference type="ARBA" id="ARBA00022679"/>
    </source>
</evidence>
<dbReference type="HOGENOM" id="CLU_000288_181_1_1"/>
<dbReference type="SMART" id="SM00220">
    <property type="entry name" value="S_TKc"/>
    <property type="match status" value="1"/>
</dbReference>
<evidence type="ECO:0000313" key="17">
    <source>
        <dbReference type="EMBL" id="EAR91242.1"/>
    </source>
</evidence>
<keyword evidence="3 15" id="KW-0723">Serine/threonine-protein kinase</keyword>
<dbReference type="PROSITE" id="PS00108">
    <property type="entry name" value="PROTEIN_KINASE_ST"/>
    <property type="match status" value="1"/>
</dbReference>
<dbReference type="STRING" id="312017.Q231R0"/>
<dbReference type="OMA" id="HCHENRI"/>
<dbReference type="RefSeq" id="XP_001011487.1">
    <property type="nucleotide sequence ID" value="XM_001011487.1"/>
</dbReference>
<dbReference type="PROSITE" id="PS00107">
    <property type="entry name" value="PROTEIN_KINASE_ATP"/>
    <property type="match status" value="1"/>
</dbReference>
<dbReference type="AlphaFoldDB" id="Q231R0"/>
<dbReference type="SUPFAM" id="SSF56112">
    <property type="entry name" value="Protein kinase-like (PK-like)"/>
    <property type="match status" value="1"/>
</dbReference>
<evidence type="ECO:0000256" key="7">
    <source>
        <dbReference type="ARBA" id="ARBA00022840"/>
    </source>
</evidence>
<dbReference type="PANTHER" id="PTHR24056:SF254">
    <property type="entry name" value="CYCLIN-DEPENDENT KINASE 2"/>
    <property type="match status" value="1"/>
</dbReference>
<organism evidence="17 18">
    <name type="scientific">Tetrahymena thermophila (strain SB210)</name>
    <dbReference type="NCBI Taxonomy" id="312017"/>
    <lineage>
        <taxon>Eukaryota</taxon>
        <taxon>Sar</taxon>
        <taxon>Alveolata</taxon>
        <taxon>Ciliophora</taxon>
        <taxon>Intramacronucleata</taxon>
        <taxon>Oligohymenophorea</taxon>
        <taxon>Hymenostomatida</taxon>
        <taxon>Tetrahymenina</taxon>
        <taxon>Tetrahymenidae</taxon>
        <taxon>Tetrahymena</taxon>
    </lineage>
</organism>
<keyword evidence="6 17" id="KW-0418">Kinase</keyword>
<dbReference type="EMBL" id="GG662770">
    <property type="protein sequence ID" value="EAR91242.1"/>
    <property type="molecule type" value="Genomic_DNA"/>
</dbReference>
<dbReference type="GO" id="GO:0005524">
    <property type="term" value="F:ATP binding"/>
    <property type="evidence" value="ECO:0007669"/>
    <property type="project" value="UniProtKB-UniRule"/>
</dbReference>
<dbReference type="Proteomes" id="UP000009168">
    <property type="component" value="Unassembled WGS sequence"/>
</dbReference>
<sequence>MATNILQSQVSLGHQEDKKQCFNEIPDRFKCLQKIGEGTYGIVYKGFDTQTNTQVAIKKVKLDQEQEGIPQSALREICILKDLSDHQNIVKLRDVIYQIEESKLFLVFEYVDYDLKKYLETMKHLTQHDIKLIMYQLLNGLDFCHQRRIIHRDIKPQNILIDKAGNVKIADFGLAKTFQVPSKTLTHEVETLWYRPPEILLGVKTYSLAIDMWSIGCVFYELMEKKPLFISDSEIEAIFKIFQFHGTPNSETFQGLEDYPYFKSTFPRFHAQDPFIVFKNLENDARDLLMQMIALNPLDRISVKQALLHPYFDSLTESEKTAYNQYNTNQYMKFFSI</sequence>
<dbReference type="Pfam" id="PF00069">
    <property type="entry name" value="Pkinase"/>
    <property type="match status" value="1"/>
</dbReference>
<dbReference type="InterPro" id="IPR008271">
    <property type="entry name" value="Ser/Thr_kinase_AS"/>
</dbReference>
<dbReference type="InterPro" id="IPR011009">
    <property type="entry name" value="Kinase-like_dom_sf"/>
</dbReference>
<dbReference type="InterPro" id="IPR050108">
    <property type="entry name" value="CDK"/>
</dbReference>
<dbReference type="GO" id="GO:0010389">
    <property type="term" value="P:regulation of G2/M transition of mitotic cell cycle"/>
    <property type="evidence" value="ECO:0007669"/>
    <property type="project" value="TreeGrafter"/>
</dbReference>
<dbReference type="GO" id="GO:0000082">
    <property type="term" value="P:G1/S transition of mitotic cell cycle"/>
    <property type="evidence" value="ECO:0007669"/>
    <property type="project" value="TreeGrafter"/>
</dbReference>